<proteinExistence type="predicted"/>
<protein>
    <submittedName>
        <fullName evidence="1">Uncharacterized protein</fullName>
    </submittedName>
</protein>
<evidence type="ECO:0000313" key="2">
    <source>
        <dbReference type="Proteomes" id="UP001477278"/>
    </source>
</evidence>
<name>A0ABV0FVG8_9GAMM</name>
<comment type="caution">
    <text evidence="1">The sequence shown here is derived from an EMBL/GenBank/DDBJ whole genome shotgun (WGS) entry which is preliminary data.</text>
</comment>
<dbReference type="RefSeq" id="WP_347691000.1">
    <property type="nucleotide sequence ID" value="NZ_JBDPZN010000018.1"/>
</dbReference>
<keyword evidence="2" id="KW-1185">Reference proteome</keyword>
<gene>
    <name evidence="1" type="ORF">ABHN84_20255</name>
</gene>
<reference evidence="1 2" key="1">
    <citation type="submission" date="2024-05" db="EMBL/GenBank/DDBJ databases">
        <title>Genome sequencing of Marine Estuary Bacteria, Shewanella vesiculosa and S. baltica, and Pseudomonas syringae.</title>
        <authorList>
            <person name="Gurung A."/>
            <person name="Maclea K.S."/>
        </authorList>
    </citation>
    <scope>NUCLEOTIDE SEQUENCE [LARGE SCALE GENOMIC DNA]</scope>
    <source>
        <strain evidence="1 2">1A</strain>
    </source>
</reference>
<evidence type="ECO:0000313" key="1">
    <source>
        <dbReference type="EMBL" id="MEO3684600.1"/>
    </source>
</evidence>
<accession>A0ABV0FVG8</accession>
<dbReference type="Proteomes" id="UP001477278">
    <property type="component" value="Unassembled WGS sequence"/>
</dbReference>
<dbReference type="EMBL" id="JBDPZN010000018">
    <property type="protein sequence ID" value="MEO3684600.1"/>
    <property type="molecule type" value="Genomic_DNA"/>
</dbReference>
<organism evidence="1 2">
    <name type="scientific">Shewanella vesiculosa</name>
    <dbReference type="NCBI Taxonomy" id="518738"/>
    <lineage>
        <taxon>Bacteria</taxon>
        <taxon>Pseudomonadati</taxon>
        <taxon>Pseudomonadota</taxon>
        <taxon>Gammaproteobacteria</taxon>
        <taxon>Alteromonadales</taxon>
        <taxon>Shewanellaceae</taxon>
        <taxon>Shewanella</taxon>
    </lineage>
</organism>
<sequence>MSKLVDHLTRNPQAFANWQISIVPQLKSTPNTPLRQLISSIPPRLRYECKGVTLHPDLGFSSSATFNNLEQLYQWLGGRSQAYNAHNLPYLHWKIARFNKTLNIEDLRPHCAQFPASPLLKKFGINEQRN</sequence>